<evidence type="ECO:0000313" key="4">
    <source>
        <dbReference type="Proteomes" id="UP000774750"/>
    </source>
</evidence>
<proteinExistence type="predicted"/>
<keyword evidence="2" id="KW-0472">Membrane</keyword>
<comment type="caution">
    <text evidence="3">The sequence shown here is derived from an EMBL/GenBank/DDBJ whole genome shotgun (WGS) entry which is preliminary data.</text>
</comment>
<dbReference type="Proteomes" id="UP000774750">
    <property type="component" value="Unassembled WGS sequence"/>
</dbReference>
<keyword evidence="2" id="KW-0812">Transmembrane</keyword>
<feature type="region of interest" description="Disordered" evidence="1">
    <location>
        <begin position="1"/>
        <end position="130"/>
    </location>
</feature>
<feature type="compositionally biased region" description="Polar residues" evidence="1">
    <location>
        <begin position="40"/>
        <end position="79"/>
    </location>
</feature>
<keyword evidence="4" id="KW-1185">Reference proteome</keyword>
<dbReference type="EMBL" id="JACJKY010000016">
    <property type="protein sequence ID" value="MBM6921452.1"/>
    <property type="molecule type" value="Genomic_DNA"/>
</dbReference>
<sequence>MDEKQLTQQPEEETTMLPEDFAQKILDSVPPIEDIPLAAPQTTPNGGTMQYQVPQPQNMQNGGTMQYQAPQPQNMQNGGTMHYQAPQPQNTPNGGTRQYQTPQPQNMQNGGTMHYQAPQPSTSDSPKKKSRKGLWIGLSIGGGVVVLAGIILTILLLTGVFSNFTVDFSEFYEIKVEGYDGYGKAEVVLKDTASEMIASDERYQILNTATFTLTKEDHIKNGETIEATVNYDQAFAEEKRITITNQTLTVTAENLEEANVVDPFEFLTISVDGISPVATISLVDESETKLFTYGFKNEVTYVKNGDEITIVASYDEAEFEEKGLVAAETEMTYKVENLAEYVMSTDMLTNNMRLLINESTGAKLENVLKSNRYSIIYKINDPDFSFMSSLSFKDITVEKSYLLTKNTPDNWSANNMVYDQYKLTAVLSQNGNEREYTMYALVGVSDLIEENGALRPIEANNVTFYLSYLGLDASTLYDDVFKGYEQNYTITEMPAP</sequence>
<feature type="compositionally biased region" description="Polar residues" evidence="1">
    <location>
        <begin position="86"/>
        <end position="111"/>
    </location>
</feature>
<feature type="transmembrane region" description="Helical" evidence="2">
    <location>
        <begin position="134"/>
        <end position="161"/>
    </location>
</feature>
<accession>A0A938X6M1</accession>
<evidence type="ECO:0000256" key="2">
    <source>
        <dbReference type="SAM" id="Phobius"/>
    </source>
</evidence>
<gene>
    <name evidence="3" type="ORF">H6A12_09825</name>
</gene>
<evidence type="ECO:0000256" key="1">
    <source>
        <dbReference type="SAM" id="MobiDB-lite"/>
    </source>
</evidence>
<name>A0A938X6M1_9FIRM</name>
<keyword evidence="2" id="KW-1133">Transmembrane helix</keyword>
<protein>
    <submittedName>
        <fullName evidence="3">Uncharacterized protein</fullName>
    </submittedName>
</protein>
<evidence type="ECO:0000313" key="3">
    <source>
        <dbReference type="EMBL" id="MBM6921452.1"/>
    </source>
</evidence>
<dbReference type="AlphaFoldDB" id="A0A938X6M1"/>
<dbReference type="RefSeq" id="WP_204447411.1">
    <property type="nucleotide sequence ID" value="NZ_JACJKY010000016.1"/>
</dbReference>
<organism evidence="3 4">
    <name type="scientific">Merdimmobilis hominis</name>
    <dbReference type="NCBI Taxonomy" id="2897707"/>
    <lineage>
        <taxon>Bacteria</taxon>
        <taxon>Bacillati</taxon>
        <taxon>Bacillota</taxon>
        <taxon>Clostridia</taxon>
        <taxon>Eubacteriales</taxon>
        <taxon>Oscillospiraceae</taxon>
        <taxon>Merdimmobilis</taxon>
    </lineage>
</organism>
<reference evidence="3" key="2">
    <citation type="journal article" date="2021" name="Sci. Rep.">
        <title>The distribution of antibiotic resistance genes in chicken gut microbiota commensals.</title>
        <authorList>
            <person name="Juricova H."/>
            <person name="Matiasovicova J."/>
            <person name="Kubasova T."/>
            <person name="Cejkova D."/>
            <person name="Rychlik I."/>
        </authorList>
    </citation>
    <scope>NUCLEOTIDE SEQUENCE</scope>
    <source>
        <strain evidence="3">An559</strain>
    </source>
</reference>
<reference evidence="3" key="1">
    <citation type="submission" date="2020-08" db="EMBL/GenBank/DDBJ databases">
        <authorList>
            <person name="Cejkova D."/>
            <person name="Kubasova T."/>
            <person name="Jahodarova E."/>
            <person name="Rychlik I."/>
        </authorList>
    </citation>
    <scope>NUCLEOTIDE SEQUENCE</scope>
    <source>
        <strain evidence="3">An559</strain>
    </source>
</reference>